<keyword evidence="2" id="KW-0560">Oxidoreductase</keyword>
<protein>
    <submittedName>
        <fullName evidence="2">C-6 monooxygenase</fullName>
    </submittedName>
</protein>
<dbReference type="Pfam" id="PF03992">
    <property type="entry name" value="ABM"/>
    <property type="match status" value="1"/>
</dbReference>
<evidence type="ECO:0000313" key="2">
    <source>
        <dbReference type="EMBL" id="MBP2404095.1"/>
    </source>
</evidence>
<dbReference type="InterPro" id="IPR011008">
    <property type="entry name" value="Dimeric_a/b-barrel"/>
</dbReference>
<name>A0ABS4Y5N6_9ACTN</name>
<dbReference type="InterPro" id="IPR007138">
    <property type="entry name" value="ABM_dom"/>
</dbReference>
<keyword evidence="3" id="KW-1185">Reference proteome</keyword>
<comment type="caution">
    <text evidence="2">The sequence shown here is derived from an EMBL/GenBank/DDBJ whole genome shotgun (WGS) entry which is preliminary data.</text>
</comment>
<sequence>MSNDLGFSSIIEYAVDGPATQSELVSAFAKIQEQWVSFYPGYLSARFHVSTDGTRVYTVVHWATEADYRNFIETSDMEGRMAAIEKALAGLSGKAEPRMAGAPTYTVVREIGPAAGN</sequence>
<evidence type="ECO:0000313" key="3">
    <source>
        <dbReference type="Proteomes" id="UP001519291"/>
    </source>
</evidence>
<dbReference type="RefSeq" id="WP_130878465.1">
    <property type="nucleotide sequence ID" value="NZ_JAGIOH010000001.1"/>
</dbReference>
<proteinExistence type="predicted"/>
<dbReference type="SUPFAM" id="SSF54909">
    <property type="entry name" value="Dimeric alpha+beta barrel"/>
    <property type="match status" value="1"/>
</dbReference>
<organism evidence="2 3">
    <name type="scientific">Streptomyces syringium</name>
    <dbReference type="NCBI Taxonomy" id="76729"/>
    <lineage>
        <taxon>Bacteria</taxon>
        <taxon>Bacillati</taxon>
        <taxon>Actinomycetota</taxon>
        <taxon>Actinomycetes</taxon>
        <taxon>Kitasatosporales</taxon>
        <taxon>Streptomycetaceae</taxon>
        <taxon>Streptomyces</taxon>
    </lineage>
</organism>
<accession>A0ABS4Y5N6</accession>
<gene>
    <name evidence="2" type="ORF">JO379_003564</name>
</gene>
<dbReference type="Proteomes" id="UP001519291">
    <property type="component" value="Unassembled WGS sequence"/>
</dbReference>
<feature type="domain" description="ABM" evidence="1">
    <location>
        <begin position="18"/>
        <end position="75"/>
    </location>
</feature>
<dbReference type="EMBL" id="JAGIOH010000001">
    <property type="protein sequence ID" value="MBP2404095.1"/>
    <property type="molecule type" value="Genomic_DNA"/>
</dbReference>
<evidence type="ECO:0000259" key="1">
    <source>
        <dbReference type="Pfam" id="PF03992"/>
    </source>
</evidence>
<reference evidence="2 3" key="1">
    <citation type="submission" date="2021-03" db="EMBL/GenBank/DDBJ databases">
        <title>Sequencing the genomes of 1000 actinobacteria strains.</title>
        <authorList>
            <person name="Klenk H.-P."/>
        </authorList>
    </citation>
    <scope>NUCLEOTIDE SEQUENCE [LARGE SCALE GENOMIC DNA]</scope>
    <source>
        <strain evidence="2 3">DSM 41480</strain>
    </source>
</reference>
<dbReference type="Gene3D" id="3.30.70.100">
    <property type="match status" value="1"/>
</dbReference>
<keyword evidence="2" id="KW-0503">Monooxygenase</keyword>
<dbReference type="GO" id="GO:0004497">
    <property type="term" value="F:monooxygenase activity"/>
    <property type="evidence" value="ECO:0007669"/>
    <property type="project" value="UniProtKB-KW"/>
</dbReference>
<dbReference type="GeneID" id="91570438"/>